<comment type="caution">
    <text evidence="2">The sequence shown here is derived from an EMBL/GenBank/DDBJ whole genome shotgun (WGS) entry which is preliminary data.</text>
</comment>
<dbReference type="InterPro" id="IPR054105">
    <property type="entry name" value="WHD_NrtR"/>
</dbReference>
<dbReference type="CDD" id="cd18873">
    <property type="entry name" value="NUDIX_NadM_like"/>
    <property type="match status" value="1"/>
</dbReference>
<reference evidence="2 3" key="1">
    <citation type="submission" date="2020-08" db="EMBL/GenBank/DDBJ databases">
        <title>Description of novel Flavobacterium F-380 isolate.</title>
        <authorList>
            <person name="Saticioglu I.B."/>
            <person name="Duman M."/>
            <person name="Altun S."/>
        </authorList>
    </citation>
    <scope>NUCLEOTIDE SEQUENCE [LARGE SCALE GENOMIC DNA]</scope>
    <source>
        <strain evidence="2 3">F-380</strain>
    </source>
</reference>
<dbReference type="SUPFAM" id="SSF55811">
    <property type="entry name" value="Nudix"/>
    <property type="match status" value="1"/>
</dbReference>
<feature type="domain" description="NrtR DNA-binding winged helix" evidence="1">
    <location>
        <begin position="169"/>
        <end position="229"/>
    </location>
</feature>
<dbReference type="Gene3D" id="3.90.79.10">
    <property type="entry name" value="Nucleoside Triphosphate Pyrophosphohydrolase"/>
    <property type="match status" value="1"/>
</dbReference>
<keyword evidence="3" id="KW-1185">Reference proteome</keyword>
<dbReference type="GO" id="GO:0016787">
    <property type="term" value="F:hydrolase activity"/>
    <property type="evidence" value="ECO:0007669"/>
    <property type="project" value="UniProtKB-KW"/>
</dbReference>
<evidence type="ECO:0000313" key="2">
    <source>
        <dbReference type="EMBL" id="MBC5841883.1"/>
    </source>
</evidence>
<gene>
    <name evidence="2" type="ORF">H8R23_10740</name>
</gene>
<proteinExistence type="predicted"/>
<accession>A0ABR7J916</accession>
<dbReference type="Gene3D" id="1.10.10.10">
    <property type="entry name" value="Winged helix-like DNA-binding domain superfamily/Winged helix DNA-binding domain"/>
    <property type="match status" value="1"/>
</dbReference>
<evidence type="ECO:0000313" key="3">
    <source>
        <dbReference type="Proteomes" id="UP000629963"/>
    </source>
</evidence>
<dbReference type="SUPFAM" id="SSF46785">
    <property type="entry name" value="Winged helix' DNA-binding domain"/>
    <property type="match status" value="1"/>
</dbReference>
<keyword evidence="2" id="KW-0378">Hydrolase</keyword>
<name>A0ABR7J916_9FLAO</name>
<sequence>MQPQIIPNLSVDCVVFGFDFDTKSLNVLLTKRYLESDVDQKVLIDDFVLTGYHVLENEDIDQTATRVLKELTGLDNLYKKQFKVFGNPNRLMNEKDRIWAQKENFNERTITIAYYFLLQASEVSLNDTKREAHWFPVNNLPVMGFDHLDIITDAYNDIKIKVLTEQIMFDLMPIKFTLNELQSAYEIILDVTLDNRNFRKKVLTKPYIVPLQDKKKVGTAKKPSQLYMFSKDVYFKLTEKDAIISTII</sequence>
<dbReference type="Pfam" id="PF21906">
    <property type="entry name" value="WHD_NrtR"/>
    <property type="match status" value="1"/>
</dbReference>
<dbReference type="Proteomes" id="UP000629963">
    <property type="component" value="Unassembled WGS sequence"/>
</dbReference>
<dbReference type="EMBL" id="JACRUJ010000003">
    <property type="protein sequence ID" value="MBC5841883.1"/>
    <property type="molecule type" value="Genomic_DNA"/>
</dbReference>
<dbReference type="InterPro" id="IPR015797">
    <property type="entry name" value="NUDIX_hydrolase-like_dom_sf"/>
</dbReference>
<dbReference type="InterPro" id="IPR036390">
    <property type="entry name" value="WH_DNA-bd_sf"/>
</dbReference>
<protein>
    <submittedName>
        <fullName evidence="2">NUDIX hydrolase</fullName>
    </submittedName>
</protein>
<organism evidence="2 3">
    <name type="scientific">Flavobacterium kayseriense</name>
    <dbReference type="NCBI Taxonomy" id="2764714"/>
    <lineage>
        <taxon>Bacteria</taxon>
        <taxon>Pseudomonadati</taxon>
        <taxon>Bacteroidota</taxon>
        <taxon>Flavobacteriia</taxon>
        <taxon>Flavobacteriales</taxon>
        <taxon>Flavobacteriaceae</taxon>
        <taxon>Flavobacterium</taxon>
    </lineage>
</organism>
<dbReference type="InterPro" id="IPR036388">
    <property type="entry name" value="WH-like_DNA-bd_sf"/>
</dbReference>
<evidence type="ECO:0000259" key="1">
    <source>
        <dbReference type="Pfam" id="PF21906"/>
    </source>
</evidence>